<keyword evidence="1" id="KW-0804">Transcription</keyword>
<organism evidence="1 2">
    <name type="scientific">Spiromyces aspiralis</name>
    <dbReference type="NCBI Taxonomy" id="68401"/>
    <lineage>
        <taxon>Eukaryota</taxon>
        <taxon>Fungi</taxon>
        <taxon>Fungi incertae sedis</taxon>
        <taxon>Zoopagomycota</taxon>
        <taxon>Kickxellomycotina</taxon>
        <taxon>Kickxellomycetes</taxon>
        <taxon>Kickxellales</taxon>
        <taxon>Kickxellaceae</taxon>
        <taxon>Spiromyces</taxon>
    </lineage>
</organism>
<keyword evidence="1" id="KW-0240">DNA-directed RNA polymerase</keyword>
<name>A0ACC1H7W3_9FUNG</name>
<dbReference type="EC" id="2.7.7.6" evidence="1"/>
<proteinExistence type="predicted"/>
<gene>
    <name evidence="1" type="primary">RPO31_2</name>
    <name evidence="1" type="ORF">EV182_007521</name>
</gene>
<protein>
    <submittedName>
        <fullName evidence="1">DNA-directed RNA polymerase III subunit C1 (Rpo31)</fullName>
        <ecNumber evidence="1">2.7.7.6</ecNumber>
    </submittedName>
</protein>
<keyword evidence="1" id="KW-0548">Nucleotidyltransferase</keyword>
<keyword evidence="2" id="KW-1185">Reference proteome</keyword>
<evidence type="ECO:0000313" key="1">
    <source>
        <dbReference type="EMBL" id="KAJ1671643.1"/>
    </source>
</evidence>
<keyword evidence="1" id="KW-0808">Transferase</keyword>
<evidence type="ECO:0000313" key="2">
    <source>
        <dbReference type="Proteomes" id="UP001145114"/>
    </source>
</evidence>
<sequence>YMQRRLVKALEDLTAHYDLSVRGSMGDVIQFMYGGDGLDPMELEGDGEPIEFERNWLHSLETLPVDLSSGNVQRLPPYYVRQLFDQMVREERFTRWCSEKWLGDLERFVQKGLVKQLASIRAKFGLEPLLEQPKNVRKNSIPARVLTKYDSKVDPATVRIVDNMLCITKERFMDFMDRCLRKYQRAQTEPGTAVGAVGAQSIGEPTTQMTLKTFHFAGVASMNVTMGVPRIKEIINAAKTISTPIISAKFVTPKSVQSARIVKGRVERTTIGDIANMIAEVYMPHEA</sequence>
<feature type="non-terminal residue" evidence="1">
    <location>
        <position position="287"/>
    </location>
</feature>
<accession>A0ACC1H7W3</accession>
<comment type="caution">
    <text evidence="1">The sequence shown here is derived from an EMBL/GenBank/DDBJ whole genome shotgun (WGS) entry which is preliminary data.</text>
</comment>
<feature type="non-terminal residue" evidence="1">
    <location>
        <position position="1"/>
    </location>
</feature>
<dbReference type="Proteomes" id="UP001145114">
    <property type="component" value="Unassembled WGS sequence"/>
</dbReference>
<dbReference type="EMBL" id="JAMZIH010008653">
    <property type="protein sequence ID" value="KAJ1671643.1"/>
    <property type="molecule type" value="Genomic_DNA"/>
</dbReference>
<reference evidence="1" key="1">
    <citation type="submission" date="2022-06" db="EMBL/GenBank/DDBJ databases">
        <title>Phylogenomic reconstructions and comparative analyses of Kickxellomycotina fungi.</title>
        <authorList>
            <person name="Reynolds N.K."/>
            <person name="Stajich J.E."/>
            <person name="Barry K."/>
            <person name="Grigoriev I.V."/>
            <person name="Crous P."/>
            <person name="Smith M.E."/>
        </authorList>
    </citation>
    <scope>NUCLEOTIDE SEQUENCE</scope>
    <source>
        <strain evidence="1">RSA 2271</strain>
    </source>
</reference>